<dbReference type="InterPro" id="IPR025135">
    <property type="entry name" value="DUF4060"/>
</dbReference>
<evidence type="ECO:0008006" key="3">
    <source>
        <dbReference type="Google" id="ProtNLM"/>
    </source>
</evidence>
<proteinExistence type="predicted"/>
<accession>A0A1H9LZV8</accession>
<evidence type="ECO:0000313" key="2">
    <source>
        <dbReference type="Proteomes" id="UP000242515"/>
    </source>
</evidence>
<keyword evidence="2" id="KW-1185">Reference proteome</keyword>
<reference evidence="2" key="1">
    <citation type="submission" date="2016-10" db="EMBL/GenBank/DDBJ databases">
        <authorList>
            <person name="Varghese N."/>
            <person name="Submissions S."/>
        </authorList>
    </citation>
    <scope>NUCLEOTIDE SEQUENCE [LARGE SCALE GENOMIC DNA]</scope>
    <source>
        <strain evidence="2">8N4</strain>
    </source>
</reference>
<dbReference type="Pfam" id="PF13269">
    <property type="entry name" value="DUF4060"/>
    <property type="match status" value="1"/>
</dbReference>
<dbReference type="OrthoDB" id="6507067at2"/>
<name>A0A1H9LZV8_9GAMM</name>
<evidence type="ECO:0000313" key="1">
    <source>
        <dbReference type="EMBL" id="SER16952.1"/>
    </source>
</evidence>
<organism evidence="1 2">
    <name type="scientific">Rosenbergiella nectarea</name>
    <dbReference type="NCBI Taxonomy" id="988801"/>
    <lineage>
        <taxon>Bacteria</taxon>
        <taxon>Pseudomonadati</taxon>
        <taxon>Pseudomonadota</taxon>
        <taxon>Gammaproteobacteria</taxon>
        <taxon>Enterobacterales</taxon>
        <taxon>Erwiniaceae</taxon>
        <taxon>Rosenbergiella</taxon>
    </lineage>
</organism>
<dbReference type="EMBL" id="FOGC01000013">
    <property type="protein sequence ID" value="SER16952.1"/>
    <property type="molecule type" value="Genomic_DNA"/>
</dbReference>
<sequence length="77" mass="8925">MREVIRGDTEPVHIVVASKAIDKHRLKYGTGNKYHHVVYSVGYRDRHYQIEVVTRKTTISATVITGCRNLTRVHHQQ</sequence>
<gene>
    <name evidence="1" type="ORF">SAMN05216522_11316</name>
</gene>
<protein>
    <recommendedName>
        <fullName evidence="3">DUF4060 domain-containing protein</fullName>
    </recommendedName>
</protein>
<dbReference type="Proteomes" id="UP000242515">
    <property type="component" value="Unassembled WGS sequence"/>
</dbReference>
<dbReference type="RefSeq" id="WP_092677826.1">
    <property type="nucleotide sequence ID" value="NZ_FOGC01000013.1"/>
</dbReference>
<dbReference type="AlphaFoldDB" id="A0A1H9LZV8"/>
<dbReference type="STRING" id="988801.SAMN05216522_11316"/>